<keyword evidence="6 11" id="KW-1133">Transmembrane helix</keyword>
<dbReference type="InterPro" id="IPR052217">
    <property type="entry name" value="Mito/Peroxisomal_Carrier"/>
</dbReference>
<evidence type="ECO:0000256" key="7">
    <source>
        <dbReference type="ARBA" id="ARBA00023136"/>
    </source>
</evidence>
<feature type="transmembrane region" description="Helical" evidence="11">
    <location>
        <begin position="6"/>
        <end position="29"/>
    </location>
</feature>
<dbReference type="SUPFAM" id="SSF103506">
    <property type="entry name" value="Mitochondrial carrier"/>
    <property type="match status" value="1"/>
</dbReference>
<proteinExistence type="inferred from homology"/>
<dbReference type="GO" id="GO:0015230">
    <property type="term" value="F:FAD transmembrane transporter activity"/>
    <property type="evidence" value="ECO:0007669"/>
    <property type="project" value="TreeGrafter"/>
</dbReference>
<comment type="similarity">
    <text evidence="2 10">Belongs to the mitochondrial carrier (TC 2.A.29) family.</text>
</comment>
<evidence type="ECO:0000256" key="1">
    <source>
        <dbReference type="ARBA" id="ARBA00004585"/>
    </source>
</evidence>
<evidence type="ECO:0000256" key="8">
    <source>
        <dbReference type="ARBA" id="ARBA00023140"/>
    </source>
</evidence>
<feature type="repeat" description="Solcar" evidence="9">
    <location>
        <begin position="114"/>
        <end position="216"/>
    </location>
</feature>
<feature type="repeat" description="Solcar" evidence="9">
    <location>
        <begin position="230"/>
        <end position="318"/>
    </location>
</feature>
<keyword evidence="7 9" id="KW-0472">Membrane</keyword>
<comment type="subcellular location">
    <subcellularLocation>
        <location evidence="1">Peroxisome membrane</location>
        <topology evidence="1">Multi-pass membrane protein</topology>
    </subcellularLocation>
</comment>
<evidence type="ECO:0000256" key="9">
    <source>
        <dbReference type="PROSITE-ProRule" id="PRU00282"/>
    </source>
</evidence>
<evidence type="ECO:0000256" key="3">
    <source>
        <dbReference type="ARBA" id="ARBA00022448"/>
    </source>
</evidence>
<dbReference type="GeneID" id="37027466"/>
<evidence type="ECO:0000313" key="13">
    <source>
        <dbReference type="Proteomes" id="UP000245884"/>
    </source>
</evidence>
<dbReference type="Gene3D" id="1.50.40.10">
    <property type="entry name" value="Mitochondrial carrier domain"/>
    <property type="match status" value="2"/>
</dbReference>
<keyword evidence="13" id="KW-1185">Reference proteome</keyword>
<dbReference type="PANTHER" id="PTHR45939:SF5">
    <property type="entry name" value="PEROXISOMAL MEMBRANE PROTEIN PMP34"/>
    <property type="match status" value="1"/>
</dbReference>
<evidence type="ECO:0000313" key="12">
    <source>
        <dbReference type="EMBL" id="PWN28877.1"/>
    </source>
</evidence>
<evidence type="ECO:0000256" key="4">
    <source>
        <dbReference type="ARBA" id="ARBA00022692"/>
    </source>
</evidence>
<dbReference type="STRING" id="1569628.A0A316UU96"/>
<protein>
    <submittedName>
        <fullName evidence="12">Mitochondrial carrier</fullName>
    </submittedName>
</protein>
<evidence type="ECO:0000256" key="6">
    <source>
        <dbReference type="ARBA" id="ARBA00022989"/>
    </source>
</evidence>
<keyword evidence="5" id="KW-0677">Repeat</keyword>
<dbReference type="RefSeq" id="XP_025363489.1">
    <property type="nucleotide sequence ID" value="XM_025505643.1"/>
</dbReference>
<dbReference type="InterPro" id="IPR018108">
    <property type="entry name" value="MCP_transmembrane"/>
</dbReference>
<dbReference type="PANTHER" id="PTHR45939">
    <property type="entry name" value="PEROXISOMAL MEMBRANE PROTEIN PMP34-RELATED"/>
    <property type="match status" value="1"/>
</dbReference>
<evidence type="ECO:0000256" key="5">
    <source>
        <dbReference type="ARBA" id="ARBA00022737"/>
    </source>
</evidence>
<organism evidence="12 13">
    <name type="scientific">Jaminaea rosea</name>
    <dbReference type="NCBI Taxonomy" id="1569628"/>
    <lineage>
        <taxon>Eukaryota</taxon>
        <taxon>Fungi</taxon>
        <taxon>Dikarya</taxon>
        <taxon>Basidiomycota</taxon>
        <taxon>Ustilaginomycotina</taxon>
        <taxon>Exobasidiomycetes</taxon>
        <taxon>Microstromatales</taxon>
        <taxon>Microstromatales incertae sedis</taxon>
        <taxon>Jaminaea</taxon>
    </lineage>
</organism>
<dbReference type="PROSITE" id="PS50920">
    <property type="entry name" value="SOLCAR"/>
    <property type="match status" value="3"/>
</dbReference>
<sequence>MVSDGIIHACAGGAGGMIAMTATYPLVSISMRAAVEQRKDKKSAIEAAQKILAEEGISGLYSGLSSSLLGISVTNFVYYGAFETAREAILARKNKDAAANATTAAAKIAAGGALSTAESMLAGAMAGAATTVITNPIWVINTRQTVRVGDGGKVVDAKQPGGKPAQPVKKLTFLETLQHIVKSDGIPALWRGLGPALFLVINPILQYTAFEQFKNALVKSRLARGVSASLSDFDFFILGALSKLFATGLTYPQVLVKSRQQAGSGPSKGAKRNFFGELAEILKNEGVAGLYRGLGPKLTQSVLTAAILFSSQARLFAAFSAMRSAPKALAQ</sequence>
<reference evidence="12 13" key="1">
    <citation type="journal article" date="2018" name="Mol. Biol. Evol.">
        <title>Broad Genomic Sampling Reveals a Smut Pathogenic Ancestry of the Fungal Clade Ustilaginomycotina.</title>
        <authorList>
            <person name="Kijpornyongpan T."/>
            <person name="Mondo S.J."/>
            <person name="Barry K."/>
            <person name="Sandor L."/>
            <person name="Lee J."/>
            <person name="Lipzen A."/>
            <person name="Pangilinan J."/>
            <person name="LaButti K."/>
            <person name="Hainaut M."/>
            <person name="Henrissat B."/>
            <person name="Grigoriev I.V."/>
            <person name="Spatafora J.W."/>
            <person name="Aime M.C."/>
        </authorList>
    </citation>
    <scope>NUCLEOTIDE SEQUENCE [LARGE SCALE GENOMIC DNA]</scope>
    <source>
        <strain evidence="12 13">MCA 5214</strain>
    </source>
</reference>
<dbReference type="GO" id="GO:0080122">
    <property type="term" value="F:AMP transmembrane transporter activity"/>
    <property type="evidence" value="ECO:0007669"/>
    <property type="project" value="TreeGrafter"/>
</dbReference>
<dbReference type="GO" id="GO:0005778">
    <property type="term" value="C:peroxisomal membrane"/>
    <property type="evidence" value="ECO:0007669"/>
    <property type="project" value="UniProtKB-SubCell"/>
</dbReference>
<evidence type="ECO:0000256" key="11">
    <source>
        <dbReference type="SAM" id="Phobius"/>
    </source>
</evidence>
<dbReference type="GO" id="GO:0005347">
    <property type="term" value="F:ATP transmembrane transporter activity"/>
    <property type="evidence" value="ECO:0007669"/>
    <property type="project" value="TreeGrafter"/>
</dbReference>
<keyword evidence="8" id="KW-0576">Peroxisome</keyword>
<dbReference type="GO" id="GO:0044610">
    <property type="term" value="F:FMN transmembrane transporter activity"/>
    <property type="evidence" value="ECO:0007669"/>
    <property type="project" value="TreeGrafter"/>
</dbReference>
<dbReference type="GO" id="GO:0015217">
    <property type="term" value="F:ADP transmembrane transporter activity"/>
    <property type="evidence" value="ECO:0007669"/>
    <property type="project" value="TreeGrafter"/>
</dbReference>
<gene>
    <name evidence="12" type="ORF">BDZ90DRAFT_230884</name>
</gene>
<name>A0A316UU96_9BASI</name>
<dbReference type="Proteomes" id="UP000245884">
    <property type="component" value="Unassembled WGS sequence"/>
</dbReference>
<evidence type="ECO:0000256" key="2">
    <source>
        <dbReference type="ARBA" id="ARBA00006375"/>
    </source>
</evidence>
<dbReference type="EMBL" id="KZ819664">
    <property type="protein sequence ID" value="PWN28877.1"/>
    <property type="molecule type" value="Genomic_DNA"/>
</dbReference>
<dbReference type="GO" id="GO:0015228">
    <property type="term" value="F:coenzyme A transmembrane transporter activity"/>
    <property type="evidence" value="ECO:0007669"/>
    <property type="project" value="TreeGrafter"/>
</dbReference>
<dbReference type="GO" id="GO:0051724">
    <property type="term" value="F:NAD transmembrane transporter activity"/>
    <property type="evidence" value="ECO:0007669"/>
    <property type="project" value="TreeGrafter"/>
</dbReference>
<feature type="repeat" description="Solcar" evidence="9">
    <location>
        <begin position="3"/>
        <end position="88"/>
    </location>
</feature>
<keyword evidence="3 10" id="KW-0813">Transport</keyword>
<keyword evidence="4 9" id="KW-0812">Transmembrane</keyword>
<dbReference type="InterPro" id="IPR023395">
    <property type="entry name" value="MCP_dom_sf"/>
</dbReference>
<dbReference type="OrthoDB" id="2019556at2759"/>
<accession>A0A316UU96</accession>
<dbReference type="AlphaFoldDB" id="A0A316UU96"/>
<evidence type="ECO:0000256" key="10">
    <source>
        <dbReference type="RuleBase" id="RU000488"/>
    </source>
</evidence>
<dbReference type="Pfam" id="PF00153">
    <property type="entry name" value="Mito_carr"/>
    <property type="match status" value="3"/>
</dbReference>